<dbReference type="InterPro" id="IPR041071">
    <property type="entry name" value="DAHP_snth_FXD"/>
</dbReference>
<dbReference type="Gene3D" id="3.30.70.1140">
    <property type="entry name" value="Phospho-2-dehydro-3-deoxyheptonate aldolase, domain 1"/>
    <property type="match status" value="1"/>
</dbReference>
<evidence type="ECO:0000259" key="2">
    <source>
        <dbReference type="Pfam" id="PF00793"/>
    </source>
</evidence>
<reference evidence="4 5" key="1">
    <citation type="submission" date="2020-08" db="EMBL/GenBank/DDBJ databases">
        <title>Genomic Encyclopedia of Type Strains, Phase IV (KMG-V): Genome sequencing to study the core and pangenomes of soil and plant-associated prokaryotes.</title>
        <authorList>
            <person name="Whitman W."/>
        </authorList>
    </citation>
    <scope>NUCLEOTIDE SEQUENCE [LARGE SCALE GENOMIC DNA]</scope>
    <source>
        <strain evidence="4 5">M8UP14</strain>
    </source>
</reference>
<dbReference type="AlphaFoldDB" id="A0A7W7ZFE2"/>
<evidence type="ECO:0000256" key="1">
    <source>
        <dbReference type="ARBA" id="ARBA00022679"/>
    </source>
</evidence>
<gene>
    <name evidence="4" type="ORF">HDF16_003045</name>
</gene>
<dbReference type="EMBL" id="JACHIP010000004">
    <property type="protein sequence ID" value="MBB5058331.1"/>
    <property type="molecule type" value="Genomic_DNA"/>
</dbReference>
<dbReference type="InterPro" id="IPR052899">
    <property type="entry name" value="Class-I_DAHP_synthase"/>
</dbReference>
<dbReference type="RefSeq" id="WP_184217914.1">
    <property type="nucleotide sequence ID" value="NZ_JACHIP010000004.1"/>
</dbReference>
<dbReference type="Pfam" id="PF00793">
    <property type="entry name" value="DAHP_synth_1"/>
    <property type="match status" value="1"/>
</dbReference>
<dbReference type="NCBIfam" id="TIGR01361">
    <property type="entry name" value="DAHP_synth_Bsub"/>
    <property type="match status" value="1"/>
</dbReference>
<comment type="caution">
    <text evidence="4">The sequence shown here is derived from an EMBL/GenBank/DDBJ whole genome shotgun (WGS) entry which is preliminary data.</text>
</comment>
<feature type="domain" description="DAHP synthetase I/KDSA" evidence="2">
    <location>
        <begin position="84"/>
        <end position="331"/>
    </location>
</feature>
<dbReference type="NCBIfam" id="NF006421">
    <property type="entry name" value="PRK08673.1"/>
    <property type="match status" value="1"/>
</dbReference>
<dbReference type="GO" id="GO:0016832">
    <property type="term" value="F:aldehyde-lyase activity"/>
    <property type="evidence" value="ECO:0007669"/>
    <property type="project" value="InterPro"/>
</dbReference>
<dbReference type="PANTHER" id="PTHR43018:SF2">
    <property type="entry name" value="PHOSPHO-2-DEHYDRO-3-DEOXYHEPTONATE ALDOLASE"/>
    <property type="match status" value="1"/>
</dbReference>
<proteinExistence type="predicted"/>
<dbReference type="InterPro" id="IPR006218">
    <property type="entry name" value="DAHP1/KDSA"/>
</dbReference>
<name>A0A7W7ZFE2_9BACT</name>
<keyword evidence="1 4" id="KW-0808">Transferase</keyword>
<keyword evidence="5" id="KW-1185">Reference proteome</keyword>
<dbReference type="PANTHER" id="PTHR43018">
    <property type="entry name" value="PHOSPHO-2-DEHYDRO-3-DEOXYHEPTONATE ALDOLASE"/>
    <property type="match status" value="1"/>
</dbReference>
<sequence length="349" mass="37783">MIVAMQDQASDEAIQNVIERMVELGFNVHRTTGSVQTILAGVGTPSHFDVSEFKVLTGVHDAYRISSPYKLAGRSFRPEGTRITFPNGVVVGGEEVIIMAGPCSVENRDQILTSARQVAAAGAQFLRGGAFKPRSSPYSFQGLGLEGLKLLREVADETGLLVITEVMEISQIDVMLPYIDCFQVGARNMQNFNLLRELGYVRKPVLMKRGIAATIEEVLLSAEYILSGGNYDLMLCERGIRTFETYTRNTMDVSAIPVLKKLTHLPVFADPSHGVGIRDLVPPMALASVAAGADGLLMEMHPNPDKAMSDGAQSLRPEQLTELVKKLKQLAPVVGRTIAEGVTATAPAK</sequence>
<dbReference type="Gene3D" id="3.20.20.70">
    <property type="entry name" value="Aldolase class I"/>
    <property type="match status" value="1"/>
</dbReference>
<accession>A0A7W7ZFE2</accession>
<feature type="domain" description="DAHP synthase ferredoxin-like" evidence="3">
    <location>
        <begin position="1"/>
        <end position="66"/>
    </location>
</feature>
<dbReference type="InterPro" id="IPR013785">
    <property type="entry name" value="Aldolase_TIM"/>
</dbReference>
<evidence type="ECO:0000313" key="4">
    <source>
        <dbReference type="EMBL" id="MBB5058331.1"/>
    </source>
</evidence>
<dbReference type="SUPFAM" id="SSF51569">
    <property type="entry name" value="Aldolase"/>
    <property type="match status" value="1"/>
</dbReference>
<protein>
    <submittedName>
        <fullName evidence="4">3-deoxy-7-phosphoheptulonate synthase</fullName>
        <ecNumber evidence="4">2.5.1.54</ecNumber>
    </submittedName>
</protein>
<dbReference type="NCBIfam" id="NF009239">
    <property type="entry name" value="PRK12595.1"/>
    <property type="match status" value="1"/>
</dbReference>
<dbReference type="Proteomes" id="UP000540989">
    <property type="component" value="Unassembled WGS sequence"/>
</dbReference>
<evidence type="ECO:0000259" key="3">
    <source>
        <dbReference type="Pfam" id="PF18152"/>
    </source>
</evidence>
<evidence type="ECO:0000313" key="5">
    <source>
        <dbReference type="Proteomes" id="UP000540989"/>
    </source>
</evidence>
<organism evidence="4 5">
    <name type="scientific">Granulicella aggregans</name>
    <dbReference type="NCBI Taxonomy" id="474949"/>
    <lineage>
        <taxon>Bacteria</taxon>
        <taxon>Pseudomonadati</taxon>
        <taxon>Acidobacteriota</taxon>
        <taxon>Terriglobia</taxon>
        <taxon>Terriglobales</taxon>
        <taxon>Acidobacteriaceae</taxon>
        <taxon>Granulicella</taxon>
    </lineage>
</organism>
<dbReference type="GO" id="GO:0009073">
    <property type="term" value="P:aromatic amino acid family biosynthetic process"/>
    <property type="evidence" value="ECO:0007669"/>
    <property type="project" value="InterPro"/>
</dbReference>
<dbReference type="InterPro" id="IPR006268">
    <property type="entry name" value="DAHP_syn_2"/>
</dbReference>
<dbReference type="Pfam" id="PF18152">
    <property type="entry name" value="DAHP_snth_FXD"/>
    <property type="match status" value="1"/>
</dbReference>
<dbReference type="EC" id="2.5.1.54" evidence="4"/>
<dbReference type="GO" id="GO:0003849">
    <property type="term" value="F:3-deoxy-7-phosphoheptulonate synthase activity"/>
    <property type="evidence" value="ECO:0007669"/>
    <property type="project" value="UniProtKB-EC"/>
</dbReference>